<evidence type="ECO:0000256" key="2">
    <source>
        <dbReference type="ARBA" id="ARBA00010631"/>
    </source>
</evidence>
<dbReference type="PANTHER" id="PTHR31040:SF1">
    <property type="entry name" value="NURIM"/>
    <property type="match status" value="1"/>
</dbReference>
<dbReference type="PANTHER" id="PTHR31040">
    <property type="entry name" value="NURIM"/>
    <property type="match status" value="1"/>
</dbReference>
<evidence type="ECO:0000313" key="9">
    <source>
        <dbReference type="EMBL" id="KZC08282.1"/>
    </source>
</evidence>
<sequence>MSLLSIFIVQHTLMASDFVKHLFCKVYIDYMGRSVYNVASAMALHLLLNQWQIIPSISLWKLDTSSNNVLWFIFTAFHVLGWSIIYSGCLMMDIAELTGLKEIYYKFSSRPSPVAMKSKELLRYYSHMRHPSFTGFIIILWIYPYMTLDRILLASILTVYMALMWTIDKEDYGSNTATTKFVLCPVVDSTPARTAVLYKGQTYLGSSFDNSNTGFMCRTGKVGCISPKTDILNNLNFYSASLRCTFLKYYIS</sequence>
<proteinExistence type="inferred from homology"/>
<keyword evidence="3 8" id="KW-0812">Transmembrane</keyword>
<protein>
    <recommendedName>
        <fullName evidence="7">Nuclear envelope membrane protein</fullName>
    </recommendedName>
    <alternativeName>
        <fullName evidence="6">Nuclear rim protein</fullName>
    </alternativeName>
</protein>
<accession>A0A154P8T8</accession>
<evidence type="ECO:0000256" key="4">
    <source>
        <dbReference type="ARBA" id="ARBA00022989"/>
    </source>
</evidence>
<comment type="subcellular location">
    <subcellularLocation>
        <location evidence="1">Nucleus inner membrane</location>
        <topology evidence="1">Multi-pass membrane protein</topology>
    </subcellularLocation>
</comment>
<dbReference type="GO" id="GO:0005637">
    <property type="term" value="C:nuclear inner membrane"/>
    <property type="evidence" value="ECO:0007669"/>
    <property type="project" value="UniProtKB-SubCell"/>
</dbReference>
<evidence type="ECO:0000256" key="8">
    <source>
        <dbReference type="SAM" id="Phobius"/>
    </source>
</evidence>
<feature type="transmembrane region" description="Helical" evidence="8">
    <location>
        <begin position="127"/>
        <end position="145"/>
    </location>
</feature>
<dbReference type="OrthoDB" id="10050858at2759"/>
<dbReference type="EMBL" id="KQ434846">
    <property type="protein sequence ID" value="KZC08282.1"/>
    <property type="molecule type" value="Genomic_DNA"/>
</dbReference>
<evidence type="ECO:0000256" key="3">
    <source>
        <dbReference type="ARBA" id="ARBA00022692"/>
    </source>
</evidence>
<name>A0A154P8T8_DUFNO</name>
<keyword evidence="4 8" id="KW-1133">Transmembrane helix</keyword>
<dbReference type="InterPro" id="IPR033580">
    <property type="entry name" value="Nurim-like"/>
</dbReference>
<dbReference type="Proteomes" id="UP000076502">
    <property type="component" value="Unassembled WGS sequence"/>
</dbReference>
<evidence type="ECO:0000256" key="7">
    <source>
        <dbReference type="ARBA" id="ARBA00032957"/>
    </source>
</evidence>
<dbReference type="AlphaFoldDB" id="A0A154P8T8"/>
<reference evidence="9 10" key="1">
    <citation type="submission" date="2015-07" db="EMBL/GenBank/DDBJ databases">
        <title>The genome of Dufourea novaeangliae.</title>
        <authorList>
            <person name="Pan H."/>
            <person name="Kapheim K."/>
        </authorList>
    </citation>
    <scope>NUCLEOTIDE SEQUENCE [LARGE SCALE GENOMIC DNA]</scope>
    <source>
        <strain evidence="9">0120121106</strain>
        <tissue evidence="9">Whole body</tissue>
    </source>
</reference>
<feature type="transmembrane region" description="Helical" evidence="8">
    <location>
        <begin position="69"/>
        <end position="91"/>
    </location>
</feature>
<gene>
    <name evidence="9" type="ORF">WN55_09186</name>
</gene>
<keyword evidence="5 8" id="KW-0472">Membrane</keyword>
<comment type="similarity">
    <text evidence="2">Belongs to the nurim family.</text>
</comment>
<keyword evidence="10" id="KW-1185">Reference proteome</keyword>
<evidence type="ECO:0000256" key="1">
    <source>
        <dbReference type="ARBA" id="ARBA00004473"/>
    </source>
</evidence>
<evidence type="ECO:0000256" key="5">
    <source>
        <dbReference type="ARBA" id="ARBA00023136"/>
    </source>
</evidence>
<evidence type="ECO:0000313" key="10">
    <source>
        <dbReference type="Proteomes" id="UP000076502"/>
    </source>
</evidence>
<organism evidence="9 10">
    <name type="scientific">Dufourea novaeangliae</name>
    <name type="common">Sweat bee</name>
    <dbReference type="NCBI Taxonomy" id="178035"/>
    <lineage>
        <taxon>Eukaryota</taxon>
        <taxon>Metazoa</taxon>
        <taxon>Ecdysozoa</taxon>
        <taxon>Arthropoda</taxon>
        <taxon>Hexapoda</taxon>
        <taxon>Insecta</taxon>
        <taxon>Pterygota</taxon>
        <taxon>Neoptera</taxon>
        <taxon>Endopterygota</taxon>
        <taxon>Hymenoptera</taxon>
        <taxon>Apocrita</taxon>
        <taxon>Aculeata</taxon>
        <taxon>Apoidea</taxon>
        <taxon>Anthophila</taxon>
        <taxon>Halictidae</taxon>
        <taxon>Rophitinae</taxon>
        <taxon>Dufourea</taxon>
    </lineage>
</organism>
<evidence type="ECO:0000256" key="6">
    <source>
        <dbReference type="ARBA" id="ARBA00031700"/>
    </source>
</evidence>